<evidence type="ECO:0000313" key="2">
    <source>
        <dbReference type="Proteomes" id="UP000005835"/>
    </source>
</evidence>
<gene>
    <name evidence="1" type="ORF">HMPREF9465_01258</name>
</gene>
<proteinExistence type="predicted"/>
<dbReference type="HOGENOM" id="CLU_2620753_0_0_4"/>
<protein>
    <submittedName>
        <fullName evidence="1">Uncharacterized protein</fullName>
    </submittedName>
</protein>
<accession>K1JWY8</accession>
<reference evidence="1 2" key="1">
    <citation type="submission" date="2012-05" db="EMBL/GenBank/DDBJ databases">
        <title>The Genome Sequence of Sutterella wadsworthensis 2_1_59BFAA.</title>
        <authorList>
            <consortium name="The Broad Institute Genome Sequencing Platform"/>
            <person name="Earl A."/>
            <person name="Ward D."/>
            <person name="Feldgarden M."/>
            <person name="Gevers D."/>
            <person name="Daigneault M."/>
            <person name="Strauss J."/>
            <person name="Allen-Vercoe E."/>
            <person name="Walker B."/>
            <person name="Young S.K."/>
            <person name="Zeng Q."/>
            <person name="Gargeya S."/>
            <person name="Fitzgerald M."/>
            <person name="Haas B."/>
            <person name="Abouelleil A."/>
            <person name="Alvarado L."/>
            <person name="Arachchi H.M."/>
            <person name="Berlin A.M."/>
            <person name="Chapman S.B."/>
            <person name="Goldberg J."/>
            <person name="Griggs A."/>
            <person name="Gujja S."/>
            <person name="Hansen M."/>
            <person name="Howarth C."/>
            <person name="Imamovic A."/>
            <person name="Larimer J."/>
            <person name="McCowen C."/>
            <person name="Montmayeur A."/>
            <person name="Murphy C."/>
            <person name="Neiman D."/>
            <person name="Pearson M."/>
            <person name="Priest M."/>
            <person name="Roberts A."/>
            <person name="Saif S."/>
            <person name="Shea T."/>
            <person name="Sisk P."/>
            <person name="Sykes S."/>
            <person name="Wortman J."/>
            <person name="Nusbaum C."/>
            <person name="Birren B."/>
        </authorList>
    </citation>
    <scope>NUCLEOTIDE SEQUENCE [LARGE SCALE GENOMIC DNA]</scope>
    <source>
        <strain evidence="1 2">2_1_59BFAA</strain>
    </source>
</reference>
<dbReference type="EMBL" id="ADMG01000031">
    <property type="protein sequence ID" value="EKB31153.1"/>
    <property type="molecule type" value="Genomic_DNA"/>
</dbReference>
<comment type="caution">
    <text evidence="1">The sequence shown here is derived from an EMBL/GenBank/DDBJ whole genome shotgun (WGS) entry which is preliminary data.</text>
</comment>
<evidence type="ECO:0000313" key="1">
    <source>
        <dbReference type="EMBL" id="EKB31153.1"/>
    </source>
</evidence>
<name>K1JWY8_9BURK</name>
<dbReference type="Proteomes" id="UP000005835">
    <property type="component" value="Unassembled WGS sequence"/>
</dbReference>
<dbReference type="PATRIC" id="fig|742823.3.peg.1246"/>
<sequence length="78" mass="8698">MNCITHQYPLPTCAIHGEDSSVRVTARVVGVSKVGMPKVVIDMDGVKGIPLTEIHKLETFLTSVYDWRRLAFNKGEIK</sequence>
<keyword evidence="2" id="KW-1185">Reference proteome</keyword>
<organism evidence="1 2">
    <name type="scientific">Sutterella wadsworthensis 2_1_59BFAA</name>
    <dbReference type="NCBI Taxonomy" id="742823"/>
    <lineage>
        <taxon>Bacteria</taxon>
        <taxon>Pseudomonadati</taxon>
        <taxon>Pseudomonadota</taxon>
        <taxon>Betaproteobacteria</taxon>
        <taxon>Burkholderiales</taxon>
        <taxon>Sutterellaceae</taxon>
        <taxon>Sutterella</taxon>
    </lineage>
</organism>
<dbReference type="AlphaFoldDB" id="K1JWY8"/>
<dbReference type="STRING" id="742823.HMPREF9465_01258"/>